<dbReference type="GO" id="GO:0046872">
    <property type="term" value="F:metal ion binding"/>
    <property type="evidence" value="ECO:0007669"/>
    <property type="project" value="UniProtKB-KW"/>
</dbReference>
<evidence type="ECO:0000256" key="5">
    <source>
        <dbReference type="ARBA" id="ARBA00023014"/>
    </source>
</evidence>
<dbReference type="GO" id="GO:0031419">
    <property type="term" value="F:cobalamin binding"/>
    <property type="evidence" value="ECO:0007669"/>
    <property type="project" value="InterPro"/>
</dbReference>
<keyword evidence="4" id="KW-0408">Iron</keyword>
<dbReference type="InterPro" id="IPR034532">
    <property type="entry name" value="OxsB-like"/>
</dbReference>
<dbReference type="InterPro" id="IPR058240">
    <property type="entry name" value="rSAM_sf"/>
</dbReference>
<comment type="caution">
    <text evidence="7">The sequence shown here is derived from an EMBL/GenBank/DDBJ whole genome shotgun (WGS) entry which is preliminary data.</text>
</comment>
<accession>A0A4U1YQT3</accession>
<organism evidence="7 8">
    <name type="scientific">Vibrio kanaloae</name>
    <dbReference type="NCBI Taxonomy" id="170673"/>
    <lineage>
        <taxon>Bacteria</taxon>
        <taxon>Pseudomonadati</taxon>
        <taxon>Pseudomonadota</taxon>
        <taxon>Gammaproteobacteria</taxon>
        <taxon>Vibrionales</taxon>
        <taxon>Vibrionaceae</taxon>
        <taxon>Vibrio</taxon>
    </lineage>
</organism>
<evidence type="ECO:0000259" key="6">
    <source>
        <dbReference type="PROSITE" id="PS51332"/>
    </source>
</evidence>
<evidence type="ECO:0000256" key="3">
    <source>
        <dbReference type="ARBA" id="ARBA00022723"/>
    </source>
</evidence>
<keyword evidence="3" id="KW-0479">Metal-binding</keyword>
<dbReference type="GO" id="GO:0051536">
    <property type="term" value="F:iron-sulfur cluster binding"/>
    <property type="evidence" value="ECO:0007669"/>
    <property type="project" value="UniProtKB-KW"/>
</dbReference>
<dbReference type="Gene3D" id="3.80.30.20">
    <property type="entry name" value="tm_1862 like domain"/>
    <property type="match status" value="1"/>
</dbReference>
<comment type="cofactor">
    <cofactor evidence="1">
        <name>[4Fe-4S] cluster</name>
        <dbReference type="ChEBI" id="CHEBI:49883"/>
    </cofactor>
</comment>
<dbReference type="PANTHER" id="PTHR43409:SF7">
    <property type="entry name" value="BLL1977 PROTEIN"/>
    <property type="match status" value="1"/>
</dbReference>
<dbReference type="PROSITE" id="PS51332">
    <property type="entry name" value="B12_BINDING"/>
    <property type="match status" value="1"/>
</dbReference>
<dbReference type="RefSeq" id="WP_136981551.1">
    <property type="nucleotide sequence ID" value="NZ_SYUV01000153.1"/>
</dbReference>
<feature type="domain" description="B12-binding" evidence="6">
    <location>
        <begin position="148"/>
        <end position="287"/>
    </location>
</feature>
<dbReference type="InterPro" id="IPR007197">
    <property type="entry name" value="rSAM"/>
</dbReference>
<dbReference type="InterPro" id="IPR023404">
    <property type="entry name" value="rSAM_horseshoe"/>
</dbReference>
<dbReference type="GO" id="GO:0005829">
    <property type="term" value="C:cytosol"/>
    <property type="evidence" value="ECO:0007669"/>
    <property type="project" value="TreeGrafter"/>
</dbReference>
<gene>
    <name evidence="7" type="ORF">FCV50_23375</name>
</gene>
<sequence length="749" mass="85208">MAKLNKIENIGGAAGKAQIIKVVSVKHNLLNYKDRKKEINSFLTKIDYIKEPDELSDNIILHQCEPGKIKELISNNLPKDYKTIVSGSVDERVIIIYSIDLSCHALSLGKPIRDVDIVSNNLVTVVNANQYYGEGYISPDLIRQTTESPVVLAGLYHPEIFPLPRVALGISCIARALRSNHLGDVSLLDMQLELSSHELVSSIVLKKPKVIAISVTFGQQDVLEYVLSELVERNLDLTSRIIVGGSLAVLNKNILLDKYPNIYIGTSSGESTMVDFTRAAIDNTDCSNVPGVAYINDGKFYETKAINNRVSLDILPELDLLPKTLNLNGVMQLESSRGCSYACSFCPRQHKGIWAGDSVQSIKSLMPYIESEFNKNNLLPKKIFLVDEEFLGYNRESQKRIEDLADQIHRFGFKFETNSRVDQVVRLNKDVDWHQKRLNMWRKLRDTSLDRCLFGVESGVDSILERFNKKTTSLQNILAIRILSMMGIKTRYTYITYDHLMSMEELLATYYFLGRKDLIVSSDLSISPKDAYLLAQNNDYCSVHSTGRAFYEDVSYMLGSMENLQGANYTKEVISLGLATGFNEAMGRVDANYLDRRIGRFSYYSQLWIDMSYPFDYTLKSVQKISNSDEREAIHRTRKIIRRNSWELLGCFLYVVIGDKKILDNHRDISFSDFIDEKRKEYSKDNTIENLNSVLSKIIDLKLKQQTEDIETSLALLRGNISSKLMTIISDGYKHFLSRKDKGWQLKDA</sequence>
<evidence type="ECO:0000313" key="7">
    <source>
        <dbReference type="EMBL" id="TKF23172.1"/>
    </source>
</evidence>
<evidence type="ECO:0000256" key="1">
    <source>
        <dbReference type="ARBA" id="ARBA00001966"/>
    </source>
</evidence>
<dbReference type="AlphaFoldDB" id="A0A4U1YQT3"/>
<keyword evidence="5" id="KW-0411">Iron-sulfur</keyword>
<dbReference type="SUPFAM" id="SSF102114">
    <property type="entry name" value="Radical SAM enzymes"/>
    <property type="match status" value="1"/>
</dbReference>
<dbReference type="SFLD" id="SFLDS00029">
    <property type="entry name" value="Radical_SAM"/>
    <property type="match status" value="1"/>
</dbReference>
<protein>
    <submittedName>
        <fullName evidence="7">Radical SAM protein</fullName>
    </submittedName>
</protein>
<dbReference type="GO" id="GO:0003824">
    <property type="term" value="F:catalytic activity"/>
    <property type="evidence" value="ECO:0007669"/>
    <property type="project" value="InterPro"/>
</dbReference>
<dbReference type="InterPro" id="IPR051198">
    <property type="entry name" value="BchE-like"/>
</dbReference>
<keyword evidence="2" id="KW-0949">S-adenosyl-L-methionine</keyword>
<reference evidence="7 8" key="1">
    <citation type="submission" date="2019-04" db="EMBL/GenBank/DDBJ databases">
        <title>A reverse ecology approach based on a biological definition of microbial populations.</title>
        <authorList>
            <person name="Arevalo P."/>
            <person name="Vaninsberghe D."/>
            <person name="Elsherbini J."/>
            <person name="Gore J."/>
            <person name="Polz M."/>
        </authorList>
    </citation>
    <scope>NUCLEOTIDE SEQUENCE [LARGE SCALE GENOMIC DNA]</scope>
    <source>
        <strain evidence="7 8">10N.261.46.F4</strain>
    </source>
</reference>
<evidence type="ECO:0000256" key="2">
    <source>
        <dbReference type="ARBA" id="ARBA00022691"/>
    </source>
</evidence>
<dbReference type="SFLD" id="SFLDG01082">
    <property type="entry name" value="B12-binding_domain_containing"/>
    <property type="match status" value="1"/>
</dbReference>
<name>A0A4U1YQT3_9VIBR</name>
<dbReference type="PANTHER" id="PTHR43409">
    <property type="entry name" value="ANAEROBIC MAGNESIUM-PROTOPORPHYRIN IX MONOMETHYL ESTER CYCLASE-RELATED"/>
    <property type="match status" value="1"/>
</dbReference>
<evidence type="ECO:0000313" key="8">
    <source>
        <dbReference type="Proteomes" id="UP000307574"/>
    </source>
</evidence>
<dbReference type="EMBL" id="SYUV01000153">
    <property type="protein sequence ID" value="TKF23172.1"/>
    <property type="molecule type" value="Genomic_DNA"/>
</dbReference>
<dbReference type="InterPro" id="IPR006158">
    <property type="entry name" value="Cobalamin-bd"/>
</dbReference>
<dbReference type="Proteomes" id="UP000307574">
    <property type="component" value="Unassembled WGS sequence"/>
</dbReference>
<proteinExistence type="predicted"/>
<dbReference type="SFLD" id="SFLDF00430">
    <property type="entry name" value="OxsB-like"/>
    <property type="match status" value="1"/>
</dbReference>
<evidence type="ECO:0000256" key="4">
    <source>
        <dbReference type="ARBA" id="ARBA00023004"/>
    </source>
</evidence>